<sequence length="303" mass="35276">MISVIIPCFNYGHLIGQTIESVCNQSFRDLELIIIDDGSTDNTEQVVRPYIQKDSRIQYYKYPNGGLGTSRNRGLSKIKGSFVQFLDADDLLESRKFEEQIRLFSENPETDVVYGSIRYFTTRPYDEADRKFTYWGKNEEWMPKVSGYGKSFLAQVLKGNFSHLSSTLFRRSVVDKVGLFENEISAVADYHFLLKCVIMNAYFQYHDTPHTYSLVRWHPDNMSKDPSYMRKEEVKMRELIMPLLTDAEARENNATAIKGLTLMVDKSWKTVFLSGGPFDFLKKALVFLGLEKLFRRIFYRLRS</sequence>
<evidence type="ECO:0000259" key="1">
    <source>
        <dbReference type="Pfam" id="PF00535"/>
    </source>
</evidence>
<dbReference type="GO" id="GO:0016757">
    <property type="term" value="F:glycosyltransferase activity"/>
    <property type="evidence" value="ECO:0007669"/>
    <property type="project" value="UniProtKB-KW"/>
</dbReference>
<feature type="domain" description="Glycosyltransferase 2-like" evidence="1">
    <location>
        <begin position="3"/>
        <end position="177"/>
    </location>
</feature>
<keyword evidence="3" id="KW-1185">Reference proteome</keyword>
<dbReference type="InterPro" id="IPR050834">
    <property type="entry name" value="Glycosyltransf_2"/>
</dbReference>
<evidence type="ECO:0000313" key="2">
    <source>
        <dbReference type="EMBL" id="MCG2613981.1"/>
    </source>
</evidence>
<dbReference type="Proteomes" id="UP001165367">
    <property type="component" value="Unassembled WGS sequence"/>
</dbReference>
<proteinExistence type="predicted"/>
<evidence type="ECO:0000313" key="3">
    <source>
        <dbReference type="Proteomes" id="UP001165367"/>
    </source>
</evidence>
<keyword evidence="2" id="KW-0808">Transferase</keyword>
<dbReference type="EMBL" id="JAKLTR010000003">
    <property type="protein sequence ID" value="MCG2613981.1"/>
    <property type="molecule type" value="Genomic_DNA"/>
</dbReference>
<reference evidence="2" key="1">
    <citation type="submission" date="2022-01" db="EMBL/GenBank/DDBJ databases">
        <authorList>
            <person name="Jo J.-H."/>
            <person name="Im W.-T."/>
        </authorList>
    </citation>
    <scope>NUCLEOTIDE SEQUENCE</scope>
    <source>
        <strain evidence="2">NA20</strain>
    </source>
</reference>
<name>A0ABS9KNV2_9BACT</name>
<dbReference type="EC" id="2.4.-.-" evidence="2"/>
<protein>
    <submittedName>
        <fullName evidence="2">Glycosyltransferase</fullName>
        <ecNumber evidence="2">2.4.-.-</ecNumber>
    </submittedName>
</protein>
<organism evidence="2 3">
    <name type="scientific">Terrimonas ginsenosidimutans</name>
    <dbReference type="NCBI Taxonomy" id="2908004"/>
    <lineage>
        <taxon>Bacteria</taxon>
        <taxon>Pseudomonadati</taxon>
        <taxon>Bacteroidota</taxon>
        <taxon>Chitinophagia</taxon>
        <taxon>Chitinophagales</taxon>
        <taxon>Chitinophagaceae</taxon>
        <taxon>Terrimonas</taxon>
    </lineage>
</organism>
<accession>A0ABS9KNV2</accession>
<dbReference type="RefSeq" id="WP_237869969.1">
    <property type="nucleotide sequence ID" value="NZ_JAKLTR010000003.1"/>
</dbReference>
<dbReference type="InterPro" id="IPR029044">
    <property type="entry name" value="Nucleotide-diphossugar_trans"/>
</dbReference>
<dbReference type="InterPro" id="IPR001173">
    <property type="entry name" value="Glyco_trans_2-like"/>
</dbReference>
<comment type="caution">
    <text evidence="2">The sequence shown here is derived from an EMBL/GenBank/DDBJ whole genome shotgun (WGS) entry which is preliminary data.</text>
</comment>
<keyword evidence="2" id="KW-0328">Glycosyltransferase</keyword>
<gene>
    <name evidence="2" type="ORF">LZZ85_06800</name>
</gene>
<dbReference type="PANTHER" id="PTHR43685">
    <property type="entry name" value="GLYCOSYLTRANSFERASE"/>
    <property type="match status" value="1"/>
</dbReference>
<dbReference type="Gene3D" id="3.90.550.10">
    <property type="entry name" value="Spore Coat Polysaccharide Biosynthesis Protein SpsA, Chain A"/>
    <property type="match status" value="1"/>
</dbReference>
<dbReference type="PANTHER" id="PTHR43685:SF2">
    <property type="entry name" value="GLYCOSYLTRANSFERASE 2-LIKE DOMAIN-CONTAINING PROTEIN"/>
    <property type="match status" value="1"/>
</dbReference>
<dbReference type="SUPFAM" id="SSF53448">
    <property type="entry name" value="Nucleotide-diphospho-sugar transferases"/>
    <property type="match status" value="1"/>
</dbReference>
<dbReference type="Pfam" id="PF00535">
    <property type="entry name" value="Glycos_transf_2"/>
    <property type="match status" value="1"/>
</dbReference>